<dbReference type="AlphaFoldDB" id="A0A545SZZ0"/>
<dbReference type="OrthoDB" id="9802126at2"/>
<dbReference type="EMBL" id="VHSG01000024">
    <property type="protein sequence ID" value="TQV70532.1"/>
    <property type="molecule type" value="Genomic_DNA"/>
</dbReference>
<dbReference type="InterPro" id="IPR007235">
    <property type="entry name" value="Glyco_trans_28_C"/>
</dbReference>
<dbReference type="RefSeq" id="WP_142928942.1">
    <property type="nucleotide sequence ID" value="NZ_ML660102.1"/>
</dbReference>
<dbReference type="GO" id="GO:0016758">
    <property type="term" value="F:hexosyltransferase activity"/>
    <property type="evidence" value="ECO:0007669"/>
    <property type="project" value="InterPro"/>
</dbReference>
<comment type="caution">
    <text evidence="2">The sequence shown here is derived from an EMBL/GenBank/DDBJ whole genome shotgun (WGS) entry which is preliminary data.</text>
</comment>
<dbReference type="Pfam" id="PF04101">
    <property type="entry name" value="Glyco_tran_28_C"/>
    <property type="match status" value="1"/>
</dbReference>
<name>A0A545SZZ0_9GAMM</name>
<evidence type="ECO:0000313" key="3">
    <source>
        <dbReference type="Proteomes" id="UP000319732"/>
    </source>
</evidence>
<dbReference type="PANTHER" id="PTHR21015">
    <property type="entry name" value="UDP-N-ACETYLGLUCOSAMINE--N-ACETYLMURAMYL-(PENTAPEPTIDE) PYROPHOSPHORYL-UNDECAPRENOL N-ACETYLGLUCOSAMINE TRANSFERASE 1"/>
    <property type="match status" value="1"/>
</dbReference>
<protein>
    <recommendedName>
        <fullName evidence="1">Glycosyl transferase family 28 C-terminal domain-containing protein</fullName>
    </recommendedName>
</protein>
<proteinExistence type="predicted"/>
<keyword evidence="3" id="KW-1185">Reference proteome</keyword>
<dbReference type="Proteomes" id="UP000319732">
    <property type="component" value="Unassembled WGS sequence"/>
</dbReference>
<evidence type="ECO:0000313" key="2">
    <source>
        <dbReference type="EMBL" id="TQV70532.1"/>
    </source>
</evidence>
<dbReference type="SUPFAM" id="SSF53756">
    <property type="entry name" value="UDP-Glycosyltransferase/glycogen phosphorylase"/>
    <property type="match status" value="1"/>
</dbReference>
<dbReference type="PANTHER" id="PTHR21015:SF28">
    <property type="entry name" value="SLL1722 PROTEIN"/>
    <property type="match status" value="1"/>
</dbReference>
<gene>
    <name evidence="2" type="ORF">FKG94_21150</name>
</gene>
<sequence length="419" mass="46159">MQSHQTSTALSTPLLTGPLRVLLYSHDSWGLGHLRRSLAIAGAITGKFSQANALVVTGSPCATQFPLPARCDLIKLPAVTKDTNGDYQPRSLSGPLEGTLALRSRILLEAFRGFAPNVVIIDHQLIGLHGEALPLLREAHATGVRTIYGMRDILDEPVSVQRSWNSQACRQALSTLYDCVCIYGNQEVFDSLHEYPALRRLAKRLEFTGYVVPSRHRDRRSPIPHLRKQVLVTVGGGEDGRQRIDKYLAALALAPCDWDSHIFTGPLMEPALSRHYKQEARRLGRQASVQVHRFHANLPRLLDEADVVVSMAGYNSCAEILQSGCRGILLPRTFPRREQAIRAQRLAKQGFVDALENPSTKRLRKTIERALNRGARAAVDVNLDGLSRICDVVSELTGVLPPALSPDQDNAAPVVHLVS</sequence>
<evidence type="ECO:0000259" key="1">
    <source>
        <dbReference type="Pfam" id="PF04101"/>
    </source>
</evidence>
<reference evidence="2 3" key="1">
    <citation type="submission" date="2019-06" db="EMBL/GenBank/DDBJ databases">
        <title>Whole genome sequence for Cellvibrionaceae sp. R142.</title>
        <authorList>
            <person name="Wang G."/>
        </authorList>
    </citation>
    <scope>NUCLEOTIDE SEQUENCE [LARGE SCALE GENOMIC DNA]</scope>
    <source>
        <strain evidence="2 3">R142</strain>
    </source>
</reference>
<accession>A0A545SZZ0</accession>
<dbReference type="Gene3D" id="3.40.50.2000">
    <property type="entry name" value="Glycogen Phosphorylase B"/>
    <property type="match status" value="1"/>
</dbReference>
<feature type="domain" description="Glycosyl transferase family 28 C-terminal" evidence="1">
    <location>
        <begin position="277"/>
        <end position="373"/>
    </location>
</feature>
<organism evidence="2 3">
    <name type="scientific">Exilibacterium tricleocarpae</name>
    <dbReference type="NCBI Taxonomy" id="2591008"/>
    <lineage>
        <taxon>Bacteria</taxon>
        <taxon>Pseudomonadati</taxon>
        <taxon>Pseudomonadota</taxon>
        <taxon>Gammaproteobacteria</taxon>
        <taxon>Cellvibrionales</taxon>
        <taxon>Cellvibrionaceae</taxon>
        <taxon>Exilibacterium</taxon>
    </lineage>
</organism>